<comment type="caution">
    <text evidence="1">The sequence shown here is derived from an EMBL/GenBank/DDBJ whole genome shotgun (WGS) entry which is preliminary data.</text>
</comment>
<dbReference type="AlphaFoldDB" id="A0AAV3ZML9"/>
<organism evidence="1 2">
    <name type="scientific">Plakobranchus ocellatus</name>
    <dbReference type="NCBI Taxonomy" id="259542"/>
    <lineage>
        <taxon>Eukaryota</taxon>
        <taxon>Metazoa</taxon>
        <taxon>Spiralia</taxon>
        <taxon>Lophotrochozoa</taxon>
        <taxon>Mollusca</taxon>
        <taxon>Gastropoda</taxon>
        <taxon>Heterobranchia</taxon>
        <taxon>Euthyneura</taxon>
        <taxon>Panpulmonata</taxon>
        <taxon>Sacoglossa</taxon>
        <taxon>Placobranchoidea</taxon>
        <taxon>Plakobranchidae</taxon>
        <taxon>Plakobranchus</taxon>
    </lineage>
</organism>
<keyword evidence="2" id="KW-1185">Reference proteome</keyword>
<sequence>MPQNKVRKTDRGTFESDDMEAAVLAVVEHGQSIRKVAKDFSLKRTILALYVKEKKQAEDPETVCYKKSHITKQVFGQENEKLFVEYDIQCSKMFHGLSVKAVTQLAYNYAKRNNKVYPAS</sequence>
<evidence type="ECO:0000313" key="1">
    <source>
        <dbReference type="EMBL" id="GFO00356.1"/>
    </source>
</evidence>
<dbReference type="EMBL" id="BLXT01003082">
    <property type="protein sequence ID" value="GFO00356.1"/>
    <property type="molecule type" value="Genomic_DNA"/>
</dbReference>
<name>A0AAV3ZML9_9GAST</name>
<accession>A0AAV3ZML9</accession>
<protein>
    <submittedName>
        <fullName evidence="1">Pogo transposable element with znf domain</fullName>
    </submittedName>
</protein>
<reference evidence="1 2" key="1">
    <citation type="journal article" date="2021" name="Elife">
        <title>Chloroplast acquisition without the gene transfer in kleptoplastic sea slugs, Plakobranchus ocellatus.</title>
        <authorList>
            <person name="Maeda T."/>
            <person name="Takahashi S."/>
            <person name="Yoshida T."/>
            <person name="Shimamura S."/>
            <person name="Takaki Y."/>
            <person name="Nagai Y."/>
            <person name="Toyoda A."/>
            <person name="Suzuki Y."/>
            <person name="Arimoto A."/>
            <person name="Ishii H."/>
            <person name="Satoh N."/>
            <person name="Nishiyama T."/>
            <person name="Hasebe M."/>
            <person name="Maruyama T."/>
            <person name="Minagawa J."/>
            <person name="Obokata J."/>
            <person name="Shigenobu S."/>
        </authorList>
    </citation>
    <scope>NUCLEOTIDE SEQUENCE [LARGE SCALE GENOMIC DNA]</scope>
</reference>
<gene>
    <name evidence="1" type="ORF">PoB_002686100</name>
</gene>
<evidence type="ECO:0000313" key="2">
    <source>
        <dbReference type="Proteomes" id="UP000735302"/>
    </source>
</evidence>
<dbReference type="Proteomes" id="UP000735302">
    <property type="component" value="Unassembled WGS sequence"/>
</dbReference>
<proteinExistence type="predicted"/>